<dbReference type="InterPro" id="IPR003406">
    <property type="entry name" value="Glyco_trans_14"/>
</dbReference>
<dbReference type="OMA" id="CATINCH"/>
<proteinExistence type="inferred from homology"/>
<evidence type="ECO:0000256" key="8">
    <source>
        <dbReference type="ARBA" id="ARBA00023136"/>
    </source>
</evidence>
<comment type="pathway">
    <text evidence="2">Protein modification; protein glycosylation.</text>
</comment>
<evidence type="ECO:0000256" key="1">
    <source>
        <dbReference type="ARBA" id="ARBA00004606"/>
    </source>
</evidence>
<name>A0A915LA38_ROMCU</name>
<keyword evidence="7" id="KW-1133">Transmembrane helix</keyword>
<evidence type="ECO:0000256" key="10">
    <source>
        <dbReference type="ARBA" id="ARBA00038150"/>
    </source>
</evidence>
<keyword evidence="4" id="KW-0808">Transferase</keyword>
<reference evidence="12" key="1">
    <citation type="submission" date="2022-11" db="UniProtKB">
        <authorList>
            <consortium name="WormBaseParasite"/>
        </authorList>
    </citation>
    <scope>IDENTIFICATION</scope>
</reference>
<evidence type="ECO:0000256" key="3">
    <source>
        <dbReference type="ARBA" id="ARBA00022676"/>
    </source>
</evidence>
<evidence type="ECO:0000256" key="9">
    <source>
        <dbReference type="ARBA" id="ARBA00023180"/>
    </source>
</evidence>
<evidence type="ECO:0000256" key="7">
    <source>
        <dbReference type="ARBA" id="ARBA00022989"/>
    </source>
</evidence>
<dbReference type="GO" id="GO:0016020">
    <property type="term" value="C:membrane"/>
    <property type="evidence" value="ECO:0007669"/>
    <property type="project" value="UniProtKB-SubCell"/>
</dbReference>
<dbReference type="Pfam" id="PF02485">
    <property type="entry name" value="Branch"/>
    <property type="match status" value="1"/>
</dbReference>
<evidence type="ECO:0000313" key="12">
    <source>
        <dbReference type="WBParaSite" id="nRc.2.0.1.t47985-RA"/>
    </source>
</evidence>
<keyword evidence="8" id="KW-0472">Membrane</keyword>
<keyword evidence="6" id="KW-0735">Signal-anchor</keyword>
<organism evidence="11 12">
    <name type="scientific">Romanomermis culicivorax</name>
    <name type="common">Nematode worm</name>
    <dbReference type="NCBI Taxonomy" id="13658"/>
    <lineage>
        <taxon>Eukaryota</taxon>
        <taxon>Metazoa</taxon>
        <taxon>Ecdysozoa</taxon>
        <taxon>Nematoda</taxon>
        <taxon>Enoplea</taxon>
        <taxon>Dorylaimia</taxon>
        <taxon>Mermithida</taxon>
        <taxon>Mermithoidea</taxon>
        <taxon>Mermithidae</taxon>
        <taxon>Romanomermis</taxon>
    </lineage>
</organism>
<evidence type="ECO:0000313" key="11">
    <source>
        <dbReference type="Proteomes" id="UP000887565"/>
    </source>
</evidence>
<accession>A0A915LA38</accession>
<keyword evidence="11" id="KW-1185">Reference proteome</keyword>
<evidence type="ECO:0000256" key="6">
    <source>
        <dbReference type="ARBA" id="ARBA00022968"/>
    </source>
</evidence>
<dbReference type="AlphaFoldDB" id="A0A915LA38"/>
<dbReference type="PANTHER" id="PTHR19297:SF191">
    <property type="entry name" value="PROTEIN XYLOSYLTRANSFERASE"/>
    <property type="match status" value="1"/>
</dbReference>
<evidence type="ECO:0000256" key="4">
    <source>
        <dbReference type="ARBA" id="ARBA00022679"/>
    </source>
</evidence>
<keyword evidence="5" id="KW-0812">Transmembrane</keyword>
<dbReference type="Proteomes" id="UP000887565">
    <property type="component" value="Unplaced"/>
</dbReference>
<keyword evidence="3" id="KW-0328">Glycosyltransferase</keyword>
<sequence length="233" mass="26852">RRGVSWKTIYDNDGLPVDLQETKNVKSEPPHNLTVYKGSVAATLNRDIVKFALENPIARDFLNWLSDAYMPDEVFWSTLNHNEFLNLDGGYPGRCATINCHGEPCFKSWISRFVVWQSYTHLKCRKSNFRHSVCLFSLSDLPMIFKRPELFANKIWLTTDPVALDCVHEIIFNRTHDQWRGKTSSPDININFYANLSAVKNYKKCFLVLCAELLAMALVFQSKAEVHKQDVVC</sequence>
<comment type="similarity">
    <text evidence="10">Belongs to the glycosyltransferase 14 family.</text>
</comment>
<comment type="subcellular location">
    <subcellularLocation>
        <location evidence="1">Membrane</location>
        <topology evidence="1">Single-pass type II membrane protein</topology>
    </subcellularLocation>
</comment>
<evidence type="ECO:0000256" key="2">
    <source>
        <dbReference type="ARBA" id="ARBA00004922"/>
    </source>
</evidence>
<protein>
    <submittedName>
        <fullName evidence="12">Uncharacterized protein</fullName>
    </submittedName>
</protein>
<dbReference type="GO" id="GO:0008375">
    <property type="term" value="F:acetylglucosaminyltransferase activity"/>
    <property type="evidence" value="ECO:0007669"/>
    <property type="project" value="TreeGrafter"/>
</dbReference>
<evidence type="ECO:0000256" key="5">
    <source>
        <dbReference type="ARBA" id="ARBA00022692"/>
    </source>
</evidence>
<dbReference type="PANTHER" id="PTHR19297">
    <property type="entry name" value="GLYCOSYLTRANSFERASE 14 FAMILY MEMBER"/>
    <property type="match status" value="1"/>
</dbReference>
<keyword evidence="9" id="KW-0325">Glycoprotein</keyword>
<dbReference type="WBParaSite" id="nRc.2.0.1.t47985-RA">
    <property type="protein sequence ID" value="nRc.2.0.1.t47985-RA"/>
    <property type="gene ID" value="nRc.2.0.1.g47985"/>
</dbReference>